<dbReference type="SUPFAM" id="SSF49265">
    <property type="entry name" value="Fibronectin type III"/>
    <property type="match status" value="1"/>
</dbReference>
<reference evidence="1 2" key="1">
    <citation type="submission" date="2018-06" db="EMBL/GenBank/DDBJ databases">
        <title>Extensive metabolic versatility and redundancy in microbially diverse, dynamic hydrothermal sediments.</title>
        <authorList>
            <person name="Dombrowski N."/>
            <person name="Teske A."/>
            <person name="Baker B.J."/>
        </authorList>
    </citation>
    <scope>NUCLEOTIDE SEQUENCE [LARGE SCALE GENOMIC DNA]</scope>
    <source>
        <strain evidence="1">B36_G15</strain>
    </source>
</reference>
<proteinExistence type="predicted"/>
<evidence type="ECO:0000313" key="2">
    <source>
        <dbReference type="Proteomes" id="UP000268469"/>
    </source>
</evidence>
<organism evidence="1 2">
    <name type="scientific">candidate division WOR-3 bacterium</name>
    <dbReference type="NCBI Taxonomy" id="2052148"/>
    <lineage>
        <taxon>Bacteria</taxon>
        <taxon>Bacteria division WOR-3</taxon>
    </lineage>
</organism>
<dbReference type="InterPro" id="IPR036116">
    <property type="entry name" value="FN3_sf"/>
</dbReference>
<dbReference type="Proteomes" id="UP000268469">
    <property type="component" value="Unassembled WGS sequence"/>
</dbReference>
<dbReference type="AlphaFoldDB" id="A0A660SM62"/>
<evidence type="ECO:0000313" key="1">
    <source>
        <dbReference type="EMBL" id="RKX71196.1"/>
    </source>
</evidence>
<evidence type="ECO:0008006" key="3">
    <source>
        <dbReference type="Google" id="ProtNLM"/>
    </source>
</evidence>
<protein>
    <recommendedName>
        <fullName evidence="3">Fibronectin type-III domain-containing protein</fullName>
    </recommendedName>
</protein>
<dbReference type="EMBL" id="QNBE01000014">
    <property type="protein sequence ID" value="RKX71196.1"/>
    <property type="molecule type" value="Genomic_DNA"/>
</dbReference>
<comment type="caution">
    <text evidence="1">The sequence shown here is derived from an EMBL/GenBank/DDBJ whole genome shotgun (WGS) entry which is preliminary data.</text>
</comment>
<sequence>MITRWILIILIIGINCTSPPPLPLFQPPELARVEMGRRYVALFWYRSVDEGDDAFVGYNVYSFPDSNLYDLAGNSDTLECYLVTEGPIQDSFYVIPNLSQDSIYYLQVRSVGRWNTISDHPEWRFVAASPRPEFTVTLEFNSGSDSRCALHFATGKSGRRSDLSEEWGDLWVEYDSLKDSIWFDSPDYGNQNCRKTFFENKGRMNFNDLTEITQDPNKIRVPIRDGDLVVAKTEDGNYVKIHVDEITWSDTTVRLTYAYQNIQNFPHFGGKNGYHLFD</sequence>
<name>A0A660SM62_UNCW3</name>
<gene>
    <name evidence="1" type="ORF">DRP53_02290</name>
</gene>
<accession>A0A660SM62</accession>